<dbReference type="PANTHER" id="PTHR46494:SF3">
    <property type="entry name" value="ZINC TRANSPORT PROTEIN ZNTB"/>
    <property type="match status" value="1"/>
</dbReference>
<keyword evidence="13" id="KW-1185">Reference proteome</keyword>
<comment type="subcellular location">
    <subcellularLocation>
        <location evidence="1">Cell membrane</location>
        <topology evidence="1">Multi-pass membrane protein</topology>
    </subcellularLocation>
</comment>
<evidence type="ECO:0000256" key="10">
    <source>
        <dbReference type="ARBA" id="ARBA00023136"/>
    </source>
</evidence>
<dbReference type="InterPro" id="IPR045863">
    <property type="entry name" value="CorA_TM1_TM2"/>
</dbReference>
<keyword evidence="6 11" id="KW-0812">Transmembrane</keyword>
<dbReference type="PANTHER" id="PTHR46494">
    <property type="entry name" value="CORA FAMILY METAL ION TRANSPORTER (EUROFUNG)"/>
    <property type="match status" value="1"/>
</dbReference>
<dbReference type="Gene3D" id="3.30.460.20">
    <property type="entry name" value="CorA soluble domain-like"/>
    <property type="match status" value="1"/>
</dbReference>
<gene>
    <name evidence="12" type="ORF">GCM10022394_13700</name>
</gene>
<evidence type="ECO:0000256" key="2">
    <source>
        <dbReference type="ARBA" id="ARBA00009765"/>
    </source>
</evidence>
<evidence type="ECO:0000256" key="3">
    <source>
        <dbReference type="ARBA" id="ARBA00022448"/>
    </source>
</evidence>
<keyword evidence="10 11" id="KW-0472">Membrane</keyword>
<protein>
    <submittedName>
        <fullName evidence="12">Zinc transporter ZntB</fullName>
    </submittedName>
</protein>
<proteinExistence type="inferred from homology"/>
<evidence type="ECO:0000256" key="1">
    <source>
        <dbReference type="ARBA" id="ARBA00004651"/>
    </source>
</evidence>
<dbReference type="Proteomes" id="UP001500795">
    <property type="component" value="Unassembled WGS sequence"/>
</dbReference>
<dbReference type="EMBL" id="BAABCX010000001">
    <property type="protein sequence ID" value="GAA3535376.1"/>
    <property type="molecule type" value="Genomic_DNA"/>
</dbReference>
<evidence type="ECO:0000256" key="9">
    <source>
        <dbReference type="ARBA" id="ARBA00023065"/>
    </source>
</evidence>
<dbReference type="Pfam" id="PF01544">
    <property type="entry name" value="CorA"/>
    <property type="match status" value="1"/>
</dbReference>
<keyword evidence="9" id="KW-0406">Ion transport</keyword>
<reference evidence="13" key="1">
    <citation type="journal article" date="2019" name="Int. J. Syst. Evol. Microbiol.">
        <title>The Global Catalogue of Microorganisms (GCM) 10K type strain sequencing project: providing services to taxonomists for standard genome sequencing and annotation.</title>
        <authorList>
            <consortium name="The Broad Institute Genomics Platform"/>
            <consortium name="The Broad Institute Genome Sequencing Center for Infectious Disease"/>
            <person name="Wu L."/>
            <person name="Ma J."/>
        </authorList>
    </citation>
    <scope>NUCLEOTIDE SEQUENCE [LARGE SCALE GENOMIC DNA]</scope>
    <source>
        <strain evidence="13">JCM 17110</strain>
    </source>
</reference>
<comment type="similarity">
    <text evidence="2">Belongs to the CorA metal ion transporter (MIT) (TC 1.A.35) family.</text>
</comment>
<feature type="transmembrane region" description="Helical" evidence="11">
    <location>
        <begin position="329"/>
        <end position="350"/>
    </location>
</feature>
<keyword evidence="5" id="KW-0997">Cell inner membrane</keyword>
<name>A0ABP6VJR4_9GAMM</name>
<keyword evidence="4" id="KW-1003">Cell membrane</keyword>
<accession>A0ABP6VJR4</accession>
<keyword evidence="8 11" id="KW-1133">Transmembrane helix</keyword>
<organism evidence="12 13">
    <name type="scientific">Zobellella aerophila</name>
    <dbReference type="NCBI Taxonomy" id="870480"/>
    <lineage>
        <taxon>Bacteria</taxon>
        <taxon>Pseudomonadati</taxon>
        <taxon>Pseudomonadota</taxon>
        <taxon>Gammaproteobacteria</taxon>
        <taxon>Aeromonadales</taxon>
        <taxon>Aeromonadaceae</taxon>
        <taxon>Zobellella</taxon>
    </lineage>
</organism>
<comment type="caution">
    <text evidence="12">The sequence shown here is derived from an EMBL/GenBank/DDBJ whole genome shotgun (WGS) entry which is preliminary data.</text>
</comment>
<evidence type="ECO:0000313" key="12">
    <source>
        <dbReference type="EMBL" id="GAA3535376.1"/>
    </source>
</evidence>
<keyword evidence="7" id="KW-0862">Zinc</keyword>
<dbReference type="InterPro" id="IPR045861">
    <property type="entry name" value="CorA_cytoplasmic_dom"/>
</dbReference>
<keyword evidence="3" id="KW-0813">Transport</keyword>
<sequence length="356" mass="40427">MVNIVRRAQWLGKLSSGHNFSIYRGILLLIEDKMNQGLIHALLLDGRGGARELDPYELSNWQPEQGCLWLHFDYRQPDTRRWLEQHSQLDKVAVSALLSEATRPRATSHGQGLLIALREVNLNPGADPEDMVAMRLWLEPKRIISTRNRQLTSVQTLATRLAQGKGPANSDTLLAELAFELQRPLGEIVEELDEQIDELETRFLDGTLETSRGELLTQRRQLIQFRRYLSPQREALGRLLADKDHGVLSTEARTSLRETQDSLHRYLENMEAIRERSAALDDARANQLSEQLNKRMFVLSIITALFLPLSFMTGLLGVNLAGIPLADNAAAFGVFVATLVLMVALQVWYFRRRGWI</sequence>
<feature type="transmembrane region" description="Helical" evidence="11">
    <location>
        <begin position="297"/>
        <end position="323"/>
    </location>
</feature>
<evidence type="ECO:0000256" key="7">
    <source>
        <dbReference type="ARBA" id="ARBA00022833"/>
    </source>
</evidence>
<dbReference type="Gene3D" id="1.20.58.340">
    <property type="entry name" value="Magnesium transport protein CorA, transmembrane region"/>
    <property type="match status" value="2"/>
</dbReference>
<evidence type="ECO:0000313" key="13">
    <source>
        <dbReference type="Proteomes" id="UP001500795"/>
    </source>
</evidence>
<dbReference type="SUPFAM" id="SSF143865">
    <property type="entry name" value="CorA soluble domain-like"/>
    <property type="match status" value="1"/>
</dbReference>
<dbReference type="CDD" id="cd12833">
    <property type="entry name" value="ZntB-like_1"/>
    <property type="match status" value="1"/>
</dbReference>
<dbReference type="InterPro" id="IPR002523">
    <property type="entry name" value="MgTranspt_CorA/ZnTranspt_ZntB"/>
</dbReference>
<evidence type="ECO:0000256" key="4">
    <source>
        <dbReference type="ARBA" id="ARBA00022475"/>
    </source>
</evidence>
<dbReference type="SUPFAM" id="SSF144083">
    <property type="entry name" value="Magnesium transport protein CorA, transmembrane region"/>
    <property type="match status" value="1"/>
</dbReference>
<evidence type="ECO:0000256" key="8">
    <source>
        <dbReference type="ARBA" id="ARBA00022989"/>
    </source>
</evidence>
<evidence type="ECO:0000256" key="11">
    <source>
        <dbReference type="SAM" id="Phobius"/>
    </source>
</evidence>
<evidence type="ECO:0000256" key="6">
    <source>
        <dbReference type="ARBA" id="ARBA00022692"/>
    </source>
</evidence>
<evidence type="ECO:0000256" key="5">
    <source>
        <dbReference type="ARBA" id="ARBA00022519"/>
    </source>
</evidence>